<protein>
    <submittedName>
        <fullName evidence="1">Uncharacterized protein</fullName>
    </submittedName>
</protein>
<evidence type="ECO:0000313" key="1">
    <source>
        <dbReference type="EMBL" id="WQB99735.1"/>
    </source>
</evidence>
<accession>A0ABZ0VR53</accession>
<sequence length="70" mass="7474">MLHSSTIADDHGSTLARLKAAHAFVASLVIEDAVYAPIFTRLEAEIAAEEARGDPIARARAIVAAQRAKF</sequence>
<gene>
    <name evidence="1" type="ORF">U0R22_003928</name>
</gene>
<name>A0ABZ0VR53_9HYPH</name>
<proteinExistence type="predicted"/>
<dbReference type="EMBL" id="CP139858">
    <property type="protein sequence ID" value="WQB99735.1"/>
    <property type="molecule type" value="Genomic_DNA"/>
</dbReference>
<organism evidence="1 2">
    <name type="scientific">Mesorhizobium huakuii</name>
    <dbReference type="NCBI Taxonomy" id="28104"/>
    <lineage>
        <taxon>Bacteria</taxon>
        <taxon>Pseudomonadati</taxon>
        <taxon>Pseudomonadota</taxon>
        <taxon>Alphaproteobacteria</taxon>
        <taxon>Hyphomicrobiales</taxon>
        <taxon>Phyllobacteriaceae</taxon>
        <taxon>Mesorhizobium</taxon>
    </lineage>
</organism>
<reference evidence="1 2" key="1">
    <citation type="submission" date="2023-11" db="EMBL/GenBank/DDBJ databases">
        <authorList>
            <person name="Panchal A.K."/>
            <person name="Meaney J.S."/>
            <person name="Karas B.J."/>
            <person name="diCenzo G.C."/>
        </authorList>
    </citation>
    <scope>NUCLEOTIDE SEQUENCE [LARGE SCALE GENOMIC DNA]</scope>
    <source>
        <strain evidence="1 2">NZP2235</strain>
    </source>
</reference>
<dbReference type="RefSeq" id="WP_322414504.1">
    <property type="nucleotide sequence ID" value="NZ_CP139858.1"/>
</dbReference>
<evidence type="ECO:0000313" key="2">
    <source>
        <dbReference type="Proteomes" id="UP001322481"/>
    </source>
</evidence>
<keyword evidence="2" id="KW-1185">Reference proteome</keyword>
<dbReference type="Proteomes" id="UP001322481">
    <property type="component" value="Chromosome"/>
</dbReference>